<dbReference type="RefSeq" id="WP_023509398.1">
    <property type="nucleotide sequence ID" value="NZ_AWTC01000004.1"/>
</dbReference>
<dbReference type="InterPro" id="IPR012441">
    <property type="entry name" value="DUF1643"/>
</dbReference>
<sequence length="288" mass="33412">MDYPRVFGRFIFRFGLVFRTSAYIQWGHSSRSLGSVLMLNPGSAQFAQTDPNLDTQLKKYGAAMGQIKADPTLDQLIRFVERIYMGHPIGTLQIYNLFHLQETRAEDAINHFEQLVNENKIMLTESLVTKDELQRHPWMLIGWGIHSQTSWHNLHEAKKLWQQQIADSGILAFGKHNGKGDYYHPCPQIQSKRDTMLNTLETIFETEVKPLIPFEELIQHRYTVMKWNGKNGLDAQYIIRDNTNRTQSLIAKGLNPVWFHLNLDSDPAVSQWLSKQNRSIDELQQIFS</sequence>
<dbReference type="eggNOG" id="ENOG5032X23">
    <property type="taxonomic scope" value="Bacteria"/>
</dbReference>
<evidence type="ECO:0000313" key="2">
    <source>
        <dbReference type="Proteomes" id="UP000018296"/>
    </source>
</evidence>
<accession>V6IYN1</accession>
<reference evidence="1 2" key="1">
    <citation type="journal article" date="2013" name="Genome Announc.">
        <title>Genome Sequence of Sporolactobacillus laevolacticus DSM442, an Efficient Polymer-Grade D-Lactate Producer from Agricultural Waste Cottonseed as a Nitrogen Source.</title>
        <authorList>
            <person name="Wang H."/>
            <person name="Wang L."/>
            <person name="Ju J."/>
            <person name="Yu B."/>
            <person name="Ma Y."/>
        </authorList>
    </citation>
    <scope>NUCLEOTIDE SEQUENCE [LARGE SCALE GENOMIC DNA]</scope>
    <source>
        <strain evidence="1 2">DSM 442</strain>
    </source>
</reference>
<dbReference type="PATRIC" id="fig|1395513.3.peg.1121"/>
<name>V6IYN1_9BACL</name>
<comment type="caution">
    <text evidence="1">The sequence shown here is derived from an EMBL/GenBank/DDBJ whole genome shotgun (WGS) entry which is preliminary data.</text>
</comment>
<organism evidence="1 2">
    <name type="scientific">Sporolactobacillus laevolacticus DSM 442</name>
    <dbReference type="NCBI Taxonomy" id="1395513"/>
    <lineage>
        <taxon>Bacteria</taxon>
        <taxon>Bacillati</taxon>
        <taxon>Bacillota</taxon>
        <taxon>Bacilli</taxon>
        <taxon>Bacillales</taxon>
        <taxon>Sporolactobacillaceae</taxon>
        <taxon>Sporolactobacillus</taxon>
    </lineage>
</organism>
<keyword evidence="2" id="KW-1185">Reference proteome</keyword>
<protein>
    <submittedName>
        <fullName evidence="1">Uncharacterized protein</fullName>
    </submittedName>
</protein>
<gene>
    <name evidence="1" type="ORF">P343_05495</name>
</gene>
<dbReference type="Pfam" id="PF07799">
    <property type="entry name" value="DUF1643"/>
    <property type="match status" value="1"/>
</dbReference>
<evidence type="ECO:0000313" key="1">
    <source>
        <dbReference type="EMBL" id="EST12598.1"/>
    </source>
</evidence>
<dbReference type="EMBL" id="AWTC01000004">
    <property type="protein sequence ID" value="EST12598.1"/>
    <property type="molecule type" value="Genomic_DNA"/>
</dbReference>
<dbReference type="AlphaFoldDB" id="V6IYN1"/>
<proteinExistence type="predicted"/>
<dbReference type="Proteomes" id="UP000018296">
    <property type="component" value="Unassembled WGS sequence"/>
</dbReference>